<evidence type="ECO:0008006" key="3">
    <source>
        <dbReference type="Google" id="ProtNLM"/>
    </source>
</evidence>
<dbReference type="RefSeq" id="WP_397079235.1">
    <property type="nucleotide sequence ID" value="NZ_JBITGY010000002.1"/>
</dbReference>
<dbReference type="Proteomes" id="UP001612741">
    <property type="component" value="Unassembled WGS sequence"/>
</dbReference>
<name>A0ABW7YNE1_9ACTN</name>
<dbReference type="EMBL" id="JBITGY010000002">
    <property type="protein sequence ID" value="MFI6496818.1"/>
    <property type="molecule type" value="Genomic_DNA"/>
</dbReference>
<evidence type="ECO:0000313" key="1">
    <source>
        <dbReference type="EMBL" id="MFI6496818.1"/>
    </source>
</evidence>
<proteinExistence type="predicted"/>
<evidence type="ECO:0000313" key="2">
    <source>
        <dbReference type="Proteomes" id="UP001612741"/>
    </source>
</evidence>
<protein>
    <recommendedName>
        <fullName evidence="3">XRE family transcriptional regulator</fullName>
    </recommendedName>
</protein>
<reference evidence="1 2" key="1">
    <citation type="submission" date="2024-10" db="EMBL/GenBank/DDBJ databases">
        <title>The Natural Products Discovery Center: Release of the First 8490 Sequenced Strains for Exploring Actinobacteria Biosynthetic Diversity.</title>
        <authorList>
            <person name="Kalkreuter E."/>
            <person name="Kautsar S.A."/>
            <person name="Yang D."/>
            <person name="Bader C.D."/>
            <person name="Teijaro C.N."/>
            <person name="Fluegel L."/>
            <person name="Davis C.M."/>
            <person name="Simpson J.R."/>
            <person name="Lauterbach L."/>
            <person name="Steele A.D."/>
            <person name="Gui C."/>
            <person name="Meng S."/>
            <person name="Li G."/>
            <person name="Viehrig K."/>
            <person name="Ye F."/>
            <person name="Su P."/>
            <person name="Kiefer A.F."/>
            <person name="Nichols A."/>
            <person name="Cepeda A.J."/>
            <person name="Yan W."/>
            <person name="Fan B."/>
            <person name="Jiang Y."/>
            <person name="Adhikari A."/>
            <person name="Zheng C.-J."/>
            <person name="Schuster L."/>
            <person name="Cowan T.M."/>
            <person name="Smanski M.J."/>
            <person name="Chevrette M.G."/>
            <person name="De Carvalho L.P.S."/>
            <person name="Shen B."/>
        </authorList>
    </citation>
    <scope>NUCLEOTIDE SEQUENCE [LARGE SCALE GENOMIC DNA]</scope>
    <source>
        <strain evidence="1 2">NPDC050545</strain>
    </source>
</reference>
<sequence length="222" mass="24412">MLSDKETDPAARAHLAETMDDRRVQLGLTWNQVAEKAGLTKEGLRSVRQETRKMMPLTKRGIEDALRWAAGSIDLVLAGNVPQVAVRARTSLLLSSSAVATAEHHDSRPTLERSTEESVQRWFTAELERRGLTAVDIIGPLDTLRAIADHNGQTLAEVLLESGLTAPGELIIRRPESEAVKNFRAEYERLAASPHLSKTDRKALQKLYEEALENLGKSGGDA</sequence>
<accession>A0ABW7YNE1</accession>
<comment type="caution">
    <text evidence="1">The sequence shown here is derived from an EMBL/GenBank/DDBJ whole genome shotgun (WGS) entry which is preliminary data.</text>
</comment>
<gene>
    <name evidence="1" type="ORF">ACIBG2_05525</name>
</gene>
<keyword evidence="2" id="KW-1185">Reference proteome</keyword>
<organism evidence="1 2">
    <name type="scientific">Nonomuraea typhae</name>
    <dbReference type="NCBI Taxonomy" id="2603600"/>
    <lineage>
        <taxon>Bacteria</taxon>
        <taxon>Bacillati</taxon>
        <taxon>Actinomycetota</taxon>
        <taxon>Actinomycetes</taxon>
        <taxon>Streptosporangiales</taxon>
        <taxon>Streptosporangiaceae</taxon>
        <taxon>Nonomuraea</taxon>
    </lineage>
</organism>